<dbReference type="Gene3D" id="3.30.2230.10">
    <property type="entry name" value="DUSP-like"/>
    <property type="match status" value="1"/>
</dbReference>
<dbReference type="GO" id="GO:0004843">
    <property type="term" value="F:cysteine-type deubiquitinase activity"/>
    <property type="evidence" value="ECO:0007669"/>
    <property type="project" value="UniProtKB-EC"/>
</dbReference>
<comment type="caution">
    <text evidence="12">The sequence shown here is derived from an EMBL/GenBank/DDBJ whole genome shotgun (WGS) entry which is preliminary data.</text>
</comment>
<evidence type="ECO:0000256" key="7">
    <source>
        <dbReference type="ARBA" id="ARBA00022807"/>
    </source>
</evidence>
<organism evidence="12 13">
    <name type="scientific">Ephemerocybe angulata</name>
    <dbReference type="NCBI Taxonomy" id="980116"/>
    <lineage>
        <taxon>Eukaryota</taxon>
        <taxon>Fungi</taxon>
        <taxon>Dikarya</taxon>
        <taxon>Basidiomycota</taxon>
        <taxon>Agaricomycotina</taxon>
        <taxon>Agaricomycetes</taxon>
        <taxon>Agaricomycetidae</taxon>
        <taxon>Agaricales</taxon>
        <taxon>Agaricineae</taxon>
        <taxon>Psathyrellaceae</taxon>
        <taxon>Ephemerocybe</taxon>
    </lineage>
</organism>
<keyword evidence="5" id="KW-0833">Ubl conjugation pathway</keyword>
<evidence type="ECO:0000259" key="11">
    <source>
        <dbReference type="PROSITE" id="PS51283"/>
    </source>
</evidence>
<feature type="region of interest" description="Disordered" evidence="8">
    <location>
        <begin position="1240"/>
        <end position="1349"/>
    </location>
</feature>
<dbReference type="PROSITE" id="PS00973">
    <property type="entry name" value="USP_2"/>
    <property type="match status" value="1"/>
</dbReference>
<dbReference type="OrthoDB" id="292964at2759"/>
<evidence type="ECO:0000256" key="2">
    <source>
        <dbReference type="ARBA" id="ARBA00009085"/>
    </source>
</evidence>
<feature type="signal peptide" evidence="9">
    <location>
        <begin position="1"/>
        <end position="29"/>
    </location>
</feature>
<dbReference type="InterPro" id="IPR006615">
    <property type="entry name" value="Pept_C19_DUSP"/>
</dbReference>
<keyword evidence="9" id="KW-0732">Signal</keyword>
<dbReference type="PROSITE" id="PS50235">
    <property type="entry name" value="USP_3"/>
    <property type="match status" value="1"/>
</dbReference>
<dbReference type="Gene3D" id="3.90.70.10">
    <property type="entry name" value="Cysteine proteinases"/>
    <property type="match status" value="2"/>
</dbReference>
<dbReference type="InterPro" id="IPR050185">
    <property type="entry name" value="Ub_carboxyl-term_hydrolase"/>
</dbReference>
<evidence type="ECO:0000313" key="12">
    <source>
        <dbReference type="EMBL" id="KAF6761700.1"/>
    </source>
</evidence>
<keyword evidence="7" id="KW-0788">Thiol protease</keyword>
<feature type="compositionally biased region" description="Polar residues" evidence="8">
    <location>
        <begin position="55"/>
        <end position="68"/>
    </location>
</feature>
<evidence type="ECO:0000256" key="9">
    <source>
        <dbReference type="SAM" id="SignalP"/>
    </source>
</evidence>
<dbReference type="GO" id="GO:0016579">
    <property type="term" value="P:protein deubiquitination"/>
    <property type="evidence" value="ECO:0007669"/>
    <property type="project" value="InterPro"/>
</dbReference>
<keyword evidence="4 12" id="KW-0645">Protease</keyword>
<feature type="compositionally biased region" description="Polar residues" evidence="8">
    <location>
        <begin position="1297"/>
        <end position="1306"/>
    </location>
</feature>
<dbReference type="PANTHER" id="PTHR21646">
    <property type="entry name" value="UBIQUITIN CARBOXYL-TERMINAL HYDROLASE"/>
    <property type="match status" value="1"/>
</dbReference>
<feature type="region of interest" description="Disordered" evidence="8">
    <location>
        <begin position="1140"/>
        <end position="1176"/>
    </location>
</feature>
<dbReference type="PANTHER" id="PTHR21646:SF24">
    <property type="entry name" value="UBIQUITIN CARBOXYL-TERMINAL HYDROLASE"/>
    <property type="match status" value="1"/>
</dbReference>
<dbReference type="SUPFAM" id="SSF143791">
    <property type="entry name" value="DUSP-like"/>
    <property type="match status" value="1"/>
</dbReference>
<feature type="compositionally biased region" description="Low complexity" evidence="8">
    <location>
        <begin position="26"/>
        <end position="41"/>
    </location>
</feature>
<accession>A0A8H6IA09</accession>
<evidence type="ECO:0000256" key="4">
    <source>
        <dbReference type="ARBA" id="ARBA00022670"/>
    </source>
</evidence>
<dbReference type="InterPro" id="IPR001394">
    <property type="entry name" value="Peptidase_C19_UCH"/>
</dbReference>
<feature type="domain" description="USP" evidence="10">
    <location>
        <begin position="429"/>
        <end position="1126"/>
    </location>
</feature>
<feature type="region of interest" description="Disordered" evidence="8">
    <location>
        <begin position="1191"/>
        <end position="1218"/>
    </location>
</feature>
<gene>
    <name evidence="12" type="ORF">DFP72DRAFT_1002637</name>
</gene>
<dbReference type="InterPro" id="IPR018200">
    <property type="entry name" value="USP_CS"/>
</dbReference>
<evidence type="ECO:0000313" key="13">
    <source>
        <dbReference type="Proteomes" id="UP000521943"/>
    </source>
</evidence>
<dbReference type="Pfam" id="PF06337">
    <property type="entry name" value="DUSP"/>
    <property type="match status" value="1"/>
</dbReference>
<dbReference type="SMART" id="SM00695">
    <property type="entry name" value="DUSP"/>
    <property type="match status" value="1"/>
</dbReference>
<dbReference type="InterPro" id="IPR028889">
    <property type="entry name" value="USP"/>
</dbReference>
<keyword evidence="13" id="KW-1185">Reference proteome</keyword>
<feature type="domain" description="DUSP" evidence="11">
    <location>
        <begin position="126"/>
        <end position="231"/>
    </location>
</feature>
<dbReference type="SUPFAM" id="SSF54001">
    <property type="entry name" value="Cysteine proteinases"/>
    <property type="match status" value="1"/>
</dbReference>
<evidence type="ECO:0000259" key="10">
    <source>
        <dbReference type="PROSITE" id="PS50235"/>
    </source>
</evidence>
<feature type="compositionally biased region" description="Low complexity" evidence="8">
    <location>
        <begin position="1319"/>
        <end position="1341"/>
    </location>
</feature>
<dbReference type="PROSITE" id="PS00972">
    <property type="entry name" value="USP_1"/>
    <property type="match status" value="1"/>
</dbReference>
<dbReference type="InterPro" id="IPR035927">
    <property type="entry name" value="DUSP-like_sf"/>
</dbReference>
<evidence type="ECO:0000256" key="3">
    <source>
        <dbReference type="ARBA" id="ARBA00012759"/>
    </source>
</evidence>
<feature type="chain" id="PRO_5034003881" description="ubiquitinyl hydrolase 1" evidence="9">
    <location>
        <begin position="30"/>
        <end position="1349"/>
    </location>
</feature>
<dbReference type="EC" id="3.4.19.12" evidence="3"/>
<comment type="similarity">
    <text evidence="2">Belongs to the peptidase C19 family.</text>
</comment>
<sequence length="1349" mass="151566">MRGTRFGRRPIDSALFLIVMASLPSPASSPALEPVESSPVVASRKRQRSRSMQSDTSNSSSVKRTVSDGTPLDPAVRSPSSDQMSTLTLADPNQEIDSYMADQGEADIPPTISLTPPQNKPSVQNMTPAEKVAFVEGGKQRKMEDGETWYLVSKQWYKRWRKACTGEVDKDGEVSEQELGAVDNSPLLEASGDLISDLTEGIDVEFVPEDVWNAFATWYGPSQHPFPRRVTTRGLFSKTTHLEVYPLNFKVYRLVADSPTNLSLGPPGPTIEASISDSVKTLCTRLAEAVKPEGTTLNTPYRVWKLEFDDDWRTIEFPVDKVKNTEAECVEESEQSLEDYIVDSGEAFAVEFKGSSGWLLDLETMKEAPPAIEGPLPLFKSQDGFFNRMGNSSSTTATTKTSNDFYSGFGSKALSNGKAYTKQLEPGTLGLGNMGNTCFMNSALQCLAHTKELAEYFTSGVFKEELNVDNPLGMQGAIAEVFGALLDRIWASSGPSNSYTPREFKQTLQRFAPQFSGYQQHDSQELVAFLLDGLHEDLNRVIKKPYVEKPDWEGGGDIELAKLAKDSWDGYMLRNDSVIVDLFQGQYQSTLVCPECEKVSITFDPFMYLTLPLPVERKWKHTVYYVPWDLDKPHVQVPVQVNREASFKEVRSLLGRWMDTDPDNLLTMEIFQHKFYKSLDDRCAVSDVNDNDLIVCYELPCKARQNWKYEKKDDDPFIIPIFLTDHKPPAVVSRPMYGAGTRTSPSYFGYPMIGVIEQGQAKSVDAIYDSVIARLERWTSNARDLYVWVASSDEAVTEISPQSGYNPTMESVTEITPEGDVREVQQPVEEADISDEKKMDVDVVEDGTVTPRPIRTKKDLFDLRLQSDHKDYGSSFGGYGTHKWDTWDGRKAEAEKLKREVLLKEKDALYCEFDENMKAYFFGEPKMYEHSRWGQWIDFDHPELAEVKKAGAQKKKQGLSLEDCLEEFVREEQLGEDDLWYCPQCKKHQQATKKFDLWKAPDILVVHLKRFSNNRILRDKIDTHVDFPVEGLDLSDKVGERAVAKRLREQGVELEEFKDLNLDEPLLYDLFAVDEHMGGLGGGHYRAYSSNHMDGKWYHFDDGYVSSSDASKAVNPNAYLLFYRRRTSTPLGGRTHEKVVARQESASQTQAASPEPEAVEGQLPTPPSEPDGTIPLEDARSTMRNLELALAKQTRDQDARDAGSIPSPPMDDLPDFFEDNQTDQLVSDSYDTVYPYTHGFPLSDRFRKSSPTSSNEAEGDPADFDSSDNIWDPTYSSNYSYNLDYEIPGPAWDETESNQGSPSYSVGSGESPLEEEELNPAMDDGSTVDVSVDTVPTTTDSIVDEKKTK</sequence>
<evidence type="ECO:0000256" key="5">
    <source>
        <dbReference type="ARBA" id="ARBA00022786"/>
    </source>
</evidence>
<dbReference type="GO" id="GO:0006508">
    <property type="term" value="P:proteolysis"/>
    <property type="evidence" value="ECO:0007669"/>
    <property type="project" value="UniProtKB-KW"/>
</dbReference>
<dbReference type="InterPro" id="IPR038765">
    <property type="entry name" value="Papain-like_cys_pep_sf"/>
</dbReference>
<protein>
    <recommendedName>
        <fullName evidence="3">ubiquitinyl hydrolase 1</fullName>
        <ecNumber evidence="3">3.4.19.12</ecNumber>
    </recommendedName>
</protein>
<reference evidence="12 13" key="1">
    <citation type="submission" date="2020-07" db="EMBL/GenBank/DDBJ databases">
        <title>Comparative genomics of pyrophilous fungi reveals a link between fire events and developmental genes.</title>
        <authorList>
            <consortium name="DOE Joint Genome Institute"/>
            <person name="Steindorff A.S."/>
            <person name="Carver A."/>
            <person name="Calhoun S."/>
            <person name="Stillman K."/>
            <person name="Liu H."/>
            <person name="Lipzen A."/>
            <person name="Pangilinan J."/>
            <person name="Labutti K."/>
            <person name="Bruns T.D."/>
            <person name="Grigoriev I.V."/>
        </authorList>
    </citation>
    <scope>NUCLEOTIDE SEQUENCE [LARGE SCALE GENOMIC DNA]</scope>
    <source>
        <strain evidence="12 13">CBS 144469</strain>
    </source>
</reference>
<dbReference type="PROSITE" id="PS51283">
    <property type="entry name" value="DUSP"/>
    <property type="match status" value="1"/>
</dbReference>
<evidence type="ECO:0000256" key="1">
    <source>
        <dbReference type="ARBA" id="ARBA00000707"/>
    </source>
</evidence>
<feature type="region of interest" description="Disordered" evidence="8">
    <location>
        <begin position="26"/>
        <end position="86"/>
    </location>
</feature>
<keyword evidence="6" id="KW-0378">Hydrolase</keyword>
<proteinExistence type="inferred from homology"/>
<evidence type="ECO:0000256" key="6">
    <source>
        <dbReference type="ARBA" id="ARBA00022801"/>
    </source>
</evidence>
<feature type="compositionally biased region" description="Acidic residues" evidence="8">
    <location>
        <begin position="1257"/>
        <end position="1266"/>
    </location>
</feature>
<dbReference type="Proteomes" id="UP000521943">
    <property type="component" value="Unassembled WGS sequence"/>
</dbReference>
<evidence type="ECO:0000256" key="8">
    <source>
        <dbReference type="SAM" id="MobiDB-lite"/>
    </source>
</evidence>
<dbReference type="Pfam" id="PF00443">
    <property type="entry name" value="UCH"/>
    <property type="match status" value="1"/>
</dbReference>
<dbReference type="CDD" id="cd02674">
    <property type="entry name" value="Peptidase_C19R"/>
    <property type="match status" value="1"/>
</dbReference>
<comment type="catalytic activity">
    <reaction evidence="1">
        <text>Thiol-dependent hydrolysis of ester, thioester, amide, peptide and isopeptide bonds formed by the C-terminal Gly of ubiquitin (a 76-residue protein attached to proteins as an intracellular targeting signal).</text>
        <dbReference type="EC" id="3.4.19.12"/>
    </reaction>
</comment>
<name>A0A8H6IA09_9AGAR</name>
<dbReference type="EMBL" id="JACGCI010000009">
    <property type="protein sequence ID" value="KAF6761700.1"/>
    <property type="molecule type" value="Genomic_DNA"/>
</dbReference>